<keyword evidence="2" id="KW-1185">Reference proteome</keyword>
<evidence type="ECO:0000313" key="1">
    <source>
        <dbReference type="EMBL" id="CAL1680106.1"/>
    </source>
</evidence>
<dbReference type="EMBL" id="OZ034825">
    <property type="protein sequence ID" value="CAL1680106.1"/>
    <property type="molecule type" value="Genomic_DNA"/>
</dbReference>
<name>A0AAV2NIP6_9HYME</name>
<reference evidence="1" key="1">
    <citation type="submission" date="2024-04" db="EMBL/GenBank/DDBJ databases">
        <authorList>
            <consortium name="Molecular Ecology Group"/>
        </authorList>
    </citation>
    <scope>NUCLEOTIDE SEQUENCE</scope>
</reference>
<sequence length="202" mass="22665">MTFICCPFAKSPPRRLRKKLQCGPKSTRSNGNVVHDISPGILTDDHRDDLVPSLFEEIFVKREEEQTDGRHGGARKKRRFVEVATGRNGLRRKIHPRLPKNVRAINSCRNPAVSLAGSVPAAGMRRASRQTSFKCALKFHQLATSRKPSRRLYPGLGSCCSRRIWPGKVPGRISPPRWDLPVDPTFRPSSCGLRVPNPDIQI</sequence>
<accession>A0AAV2NIP6</accession>
<dbReference type="AlphaFoldDB" id="A0AAV2NIP6"/>
<proteinExistence type="predicted"/>
<evidence type="ECO:0000313" key="2">
    <source>
        <dbReference type="Proteomes" id="UP001497644"/>
    </source>
</evidence>
<organism evidence="1 2">
    <name type="scientific">Lasius platythorax</name>
    <dbReference type="NCBI Taxonomy" id="488582"/>
    <lineage>
        <taxon>Eukaryota</taxon>
        <taxon>Metazoa</taxon>
        <taxon>Ecdysozoa</taxon>
        <taxon>Arthropoda</taxon>
        <taxon>Hexapoda</taxon>
        <taxon>Insecta</taxon>
        <taxon>Pterygota</taxon>
        <taxon>Neoptera</taxon>
        <taxon>Endopterygota</taxon>
        <taxon>Hymenoptera</taxon>
        <taxon>Apocrita</taxon>
        <taxon>Aculeata</taxon>
        <taxon>Formicoidea</taxon>
        <taxon>Formicidae</taxon>
        <taxon>Formicinae</taxon>
        <taxon>Lasius</taxon>
        <taxon>Lasius</taxon>
    </lineage>
</organism>
<dbReference type="Proteomes" id="UP001497644">
    <property type="component" value="Chromosome 2"/>
</dbReference>
<protein>
    <submittedName>
        <fullName evidence="1">Uncharacterized protein</fullName>
    </submittedName>
</protein>
<gene>
    <name evidence="1" type="ORF">LPLAT_LOCUS6187</name>
</gene>